<evidence type="ECO:0000256" key="1">
    <source>
        <dbReference type="ARBA" id="ARBA00009437"/>
    </source>
</evidence>
<proteinExistence type="inferred from homology"/>
<dbReference type="FunFam" id="1.10.10.10:FF:000001">
    <property type="entry name" value="LysR family transcriptional regulator"/>
    <property type="match status" value="1"/>
</dbReference>
<dbReference type="SUPFAM" id="SSF53850">
    <property type="entry name" value="Periplasmic binding protein-like II"/>
    <property type="match status" value="1"/>
</dbReference>
<keyword evidence="4" id="KW-0804">Transcription</keyword>
<evidence type="ECO:0000256" key="4">
    <source>
        <dbReference type="ARBA" id="ARBA00023163"/>
    </source>
</evidence>
<dbReference type="SUPFAM" id="SSF46785">
    <property type="entry name" value="Winged helix' DNA-binding domain"/>
    <property type="match status" value="1"/>
</dbReference>
<dbReference type="PANTHER" id="PTHR30126:SF64">
    <property type="entry name" value="HTH-TYPE TRANSCRIPTIONAL REGULATOR CITR"/>
    <property type="match status" value="1"/>
</dbReference>
<protein>
    <recommendedName>
        <fullName evidence="5">HTH lysR-type domain-containing protein</fullName>
    </recommendedName>
</protein>
<dbReference type="GO" id="GO:0003700">
    <property type="term" value="F:DNA-binding transcription factor activity"/>
    <property type="evidence" value="ECO:0007669"/>
    <property type="project" value="InterPro"/>
</dbReference>
<dbReference type="InterPro" id="IPR036390">
    <property type="entry name" value="WH_DNA-bd_sf"/>
</dbReference>
<dbReference type="EMBL" id="NIBG01000009">
    <property type="protein sequence ID" value="PAB59213.1"/>
    <property type="molecule type" value="Genomic_DNA"/>
</dbReference>
<dbReference type="Proteomes" id="UP000216024">
    <property type="component" value="Unassembled WGS sequence"/>
</dbReference>
<comment type="caution">
    <text evidence="6">The sequence shown here is derived from an EMBL/GenBank/DDBJ whole genome shotgun (WGS) entry which is preliminary data.</text>
</comment>
<dbReference type="PROSITE" id="PS50931">
    <property type="entry name" value="HTH_LYSR"/>
    <property type="match status" value="1"/>
</dbReference>
<keyword evidence="3" id="KW-0238">DNA-binding</keyword>
<reference evidence="6 7" key="1">
    <citation type="submission" date="2017-06" db="EMBL/GenBank/DDBJ databases">
        <title>Draft genome sequence of anaerobic fermentative bacterium Anaeromicrobium sediminis DY2726D isolated from West Pacific Ocean sediments.</title>
        <authorList>
            <person name="Zeng X."/>
        </authorList>
    </citation>
    <scope>NUCLEOTIDE SEQUENCE [LARGE SCALE GENOMIC DNA]</scope>
    <source>
        <strain evidence="6 7">DY2726D</strain>
    </source>
</reference>
<dbReference type="PRINTS" id="PR00039">
    <property type="entry name" value="HTHLYSR"/>
</dbReference>
<dbReference type="AlphaFoldDB" id="A0A267MK95"/>
<gene>
    <name evidence="6" type="ORF">CCE28_11890</name>
</gene>
<dbReference type="InterPro" id="IPR005119">
    <property type="entry name" value="LysR_subst-bd"/>
</dbReference>
<dbReference type="Gene3D" id="1.10.10.10">
    <property type="entry name" value="Winged helix-like DNA-binding domain superfamily/Winged helix DNA-binding domain"/>
    <property type="match status" value="1"/>
</dbReference>
<dbReference type="InterPro" id="IPR036388">
    <property type="entry name" value="WH-like_DNA-bd_sf"/>
</dbReference>
<keyword evidence="2" id="KW-0805">Transcription regulation</keyword>
<feature type="domain" description="HTH lysR-type" evidence="5">
    <location>
        <begin position="1"/>
        <end position="58"/>
    </location>
</feature>
<dbReference type="InterPro" id="IPR000847">
    <property type="entry name" value="LysR_HTH_N"/>
</dbReference>
<evidence type="ECO:0000259" key="5">
    <source>
        <dbReference type="PROSITE" id="PS50931"/>
    </source>
</evidence>
<dbReference type="PANTHER" id="PTHR30126">
    <property type="entry name" value="HTH-TYPE TRANSCRIPTIONAL REGULATOR"/>
    <property type="match status" value="1"/>
</dbReference>
<evidence type="ECO:0000313" key="6">
    <source>
        <dbReference type="EMBL" id="PAB59213.1"/>
    </source>
</evidence>
<dbReference type="GO" id="GO:0000976">
    <property type="term" value="F:transcription cis-regulatory region binding"/>
    <property type="evidence" value="ECO:0007669"/>
    <property type="project" value="TreeGrafter"/>
</dbReference>
<dbReference type="Gene3D" id="3.40.190.290">
    <property type="match status" value="1"/>
</dbReference>
<dbReference type="InterPro" id="IPR047788">
    <property type="entry name" value="LysR-like_Sec_metab"/>
</dbReference>
<evidence type="ECO:0000313" key="7">
    <source>
        <dbReference type="Proteomes" id="UP000216024"/>
    </source>
</evidence>
<accession>A0A267MK95</accession>
<name>A0A267MK95_9FIRM</name>
<dbReference type="Pfam" id="PF03466">
    <property type="entry name" value="LysR_substrate"/>
    <property type="match status" value="1"/>
</dbReference>
<dbReference type="NCBIfam" id="NF040786">
    <property type="entry name" value="LysR_Sec_metab"/>
    <property type="match status" value="1"/>
</dbReference>
<dbReference type="OrthoDB" id="9785745at2"/>
<organism evidence="6 7">
    <name type="scientific">Anaeromicrobium sediminis</name>
    <dbReference type="NCBI Taxonomy" id="1478221"/>
    <lineage>
        <taxon>Bacteria</taxon>
        <taxon>Bacillati</taxon>
        <taxon>Bacillota</taxon>
        <taxon>Clostridia</taxon>
        <taxon>Peptostreptococcales</taxon>
        <taxon>Thermotaleaceae</taxon>
        <taxon>Anaeromicrobium</taxon>
    </lineage>
</organism>
<sequence length="298" mass="33918">MDFKHVETFVTIARLKSFSKAADFLFLTQPTISNHIQNLENALGTTLINRYSKNITLTQAGETFLAYAIEILNKKEEAMSSLKSLGDNISGTLELVCSSIPEQYILPSLISSFSRNYPQVIFRVMHYDSQRVVTDILSGLIDFGFVGNKVSNPSLEYIQIAEDDLVIIAPNISKYKNISTMSLHDLLSERIIIREKGSGTRNFFENMLKKKNIKIEDLNVIAHMQNIQAIKECVKYNLGISIVSSRSIQTEIKYGEIKRICLEDSEATRKFYFVYHKSKFLSPTAQKFKDFILKNSVN</sequence>
<dbReference type="Pfam" id="PF00126">
    <property type="entry name" value="HTH_1"/>
    <property type="match status" value="1"/>
</dbReference>
<dbReference type="RefSeq" id="WP_095133943.1">
    <property type="nucleotide sequence ID" value="NZ_NIBG01000009.1"/>
</dbReference>
<dbReference type="CDD" id="cd08420">
    <property type="entry name" value="PBP2_CysL_like"/>
    <property type="match status" value="1"/>
</dbReference>
<evidence type="ECO:0000256" key="3">
    <source>
        <dbReference type="ARBA" id="ARBA00023125"/>
    </source>
</evidence>
<evidence type="ECO:0000256" key="2">
    <source>
        <dbReference type="ARBA" id="ARBA00023015"/>
    </source>
</evidence>
<comment type="similarity">
    <text evidence="1">Belongs to the LysR transcriptional regulatory family.</text>
</comment>
<keyword evidence="7" id="KW-1185">Reference proteome</keyword>